<dbReference type="CDD" id="cd00093">
    <property type="entry name" value="HTH_XRE"/>
    <property type="match status" value="1"/>
</dbReference>
<feature type="domain" description="HTH cro/C1-type" evidence="1">
    <location>
        <begin position="7"/>
        <end position="51"/>
    </location>
</feature>
<evidence type="ECO:0000259" key="1">
    <source>
        <dbReference type="PROSITE" id="PS50943"/>
    </source>
</evidence>
<proteinExistence type="predicted"/>
<dbReference type="PROSITE" id="PS50943">
    <property type="entry name" value="HTH_CROC1"/>
    <property type="match status" value="1"/>
</dbReference>
<keyword evidence="3" id="KW-1185">Reference proteome</keyword>
<dbReference type="RefSeq" id="WP_230505538.1">
    <property type="nucleotide sequence ID" value="NZ_CAKJTJ010000081.1"/>
</dbReference>
<accession>A0ABN8AEQ8</accession>
<reference evidence="2 3" key="1">
    <citation type="submission" date="2021-10" db="EMBL/GenBank/DDBJ databases">
        <authorList>
            <person name="Criscuolo A."/>
        </authorList>
    </citation>
    <scope>NUCLEOTIDE SEQUENCE [LARGE SCALE GENOMIC DNA]</scope>
    <source>
        <strain evidence="3">CIP 111883</strain>
    </source>
</reference>
<dbReference type="Gene3D" id="1.10.260.40">
    <property type="entry name" value="lambda repressor-like DNA-binding domains"/>
    <property type="match status" value="1"/>
</dbReference>
<dbReference type="Pfam" id="PF01381">
    <property type="entry name" value="HTH_3"/>
    <property type="match status" value="1"/>
</dbReference>
<evidence type="ECO:0000313" key="3">
    <source>
        <dbReference type="Proteomes" id="UP000789833"/>
    </source>
</evidence>
<dbReference type="InterPro" id="IPR001387">
    <property type="entry name" value="Cro/C1-type_HTH"/>
</dbReference>
<dbReference type="Proteomes" id="UP000789833">
    <property type="component" value="Unassembled WGS sequence"/>
</dbReference>
<dbReference type="EMBL" id="CAKJTJ010000081">
    <property type="protein sequence ID" value="CAG9623776.1"/>
    <property type="molecule type" value="Genomic_DNA"/>
</dbReference>
<gene>
    <name evidence="2" type="ORF">BACCIP111883_04610</name>
</gene>
<organism evidence="2 3">
    <name type="scientific">Sutcliffiella rhizosphaerae</name>
    <dbReference type="NCBI Taxonomy" id="2880967"/>
    <lineage>
        <taxon>Bacteria</taxon>
        <taxon>Bacillati</taxon>
        <taxon>Bacillota</taxon>
        <taxon>Bacilli</taxon>
        <taxon>Bacillales</taxon>
        <taxon>Bacillaceae</taxon>
        <taxon>Sutcliffiella</taxon>
    </lineage>
</organism>
<dbReference type="InterPro" id="IPR010982">
    <property type="entry name" value="Lambda_DNA-bd_dom_sf"/>
</dbReference>
<sequence>MKSPSFTQKKFSKTIRVTTTSISALVNEKSLPSFEVAYAIGKELNKPIEEIWVKFEGRGEGNEDSEHES</sequence>
<evidence type="ECO:0000313" key="2">
    <source>
        <dbReference type="EMBL" id="CAG9623776.1"/>
    </source>
</evidence>
<name>A0ABN8AEQ8_9BACI</name>
<dbReference type="SUPFAM" id="SSF47413">
    <property type="entry name" value="lambda repressor-like DNA-binding domains"/>
    <property type="match status" value="1"/>
</dbReference>
<protein>
    <recommendedName>
        <fullName evidence="1">HTH cro/C1-type domain-containing protein</fullName>
    </recommendedName>
</protein>
<comment type="caution">
    <text evidence="2">The sequence shown here is derived from an EMBL/GenBank/DDBJ whole genome shotgun (WGS) entry which is preliminary data.</text>
</comment>